<feature type="chain" id="PRO_5029950474" description="Calnexin" evidence="9">
    <location>
        <begin position="24"/>
        <end position="665"/>
    </location>
</feature>
<accession>A0A7J7IGL2</accession>
<keyword evidence="9" id="KW-0732">Signal</keyword>
<dbReference type="InterPro" id="IPR018124">
    <property type="entry name" value="Calret/calnex_CS"/>
</dbReference>
<evidence type="ECO:0000313" key="12">
    <source>
        <dbReference type="Proteomes" id="UP000530660"/>
    </source>
</evidence>
<feature type="disulfide bond" evidence="8">
    <location>
        <begin position="173"/>
        <end position="209"/>
    </location>
</feature>
<keyword evidence="6 9" id="KW-0472">Membrane</keyword>
<feature type="compositionally biased region" description="Basic and acidic residues" evidence="10">
    <location>
        <begin position="581"/>
        <end position="597"/>
    </location>
</feature>
<dbReference type="OrthoDB" id="1938156at2759"/>
<keyword evidence="12" id="KW-1185">Reference proteome</keyword>
<gene>
    <name evidence="11" type="ORF">F1559_003228</name>
</gene>
<dbReference type="InterPro" id="IPR001580">
    <property type="entry name" value="Calret/calnex"/>
</dbReference>
<dbReference type="PANTHER" id="PTHR11073:SF1">
    <property type="entry name" value="CALNEXIN 14D-RELATED"/>
    <property type="match status" value="1"/>
</dbReference>
<comment type="similarity">
    <text evidence="2 9">Belongs to the calreticulin family.</text>
</comment>
<comment type="caution">
    <text evidence="11">The sequence shown here is derived from an EMBL/GenBank/DDBJ whole genome shotgun (WGS) entry which is preliminary data.</text>
</comment>
<dbReference type="PROSITE" id="PS00804">
    <property type="entry name" value="CALRETICULIN_2"/>
    <property type="match status" value="1"/>
</dbReference>
<dbReference type="Gene3D" id="2.10.250.10">
    <property type="entry name" value="Calreticulin/calnexin, P domain"/>
    <property type="match status" value="1"/>
</dbReference>
<feature type="compositionally biased region" description="Low complexity" evidence="10">
    <location>
        <begin position="640"/>
        <end position="652"/>
    </location>
</feature>
<evidence type="ECO:0008006" key="13">
    <source>
        <dbReference type="Google" id="ProtNLM"/>
    </source>
</evidence>
<evidence type="ECO:0000256" key="7">
    <source>
        <dbReference type="ARBA" id="ARBA00023186"/>
    </source>
</evidence>
<dbReference type="AlphaFoldDB" id="A0A7J7IGL2"/>
<feature type="region of interest" description="Disordered" evidence="10">
    <location>
        <begin position="50"/>
        <end position="70"/>
    </location>
</feature>
<reference evidence="11 12" key="1">
    <citation type="journal article" date="2020" name="J. Phycol.">
        <title>Comparative genome analysis reveals Cyanidiococcus gen. nov., a new extremophilic red algal genus sister to Cyanidioschyzon (Cyanidioschyzonaceae, Rhodophyta).</title>
        <authorList>
            <person name="Liu S.-L."/>
            <person name="Chiang Y.-R."/>
            <person name="Yoon H.S."/>
            <person name="Fu H.-Y."/>
        </authorList>
    </citation>
    <scope>NUCLEOTIDE SEQUENCE [LARGE SCALE GENOMIC DNA]</scope>
    <source>
        <strain evidence="11 12">THAL066</strain>
    </source>
</reference>
<proteinExistence type="inferred from homology"/>
<dbReference type="SUPFAM" id="SSF49899">
    <property type="entry name" value="Concanavalin A-like lectins/glucanases"/>
    <property type="match status" value="1"/>
</dbReference>
<dbReference type="PANTHER" id="PTHR11073">
    <property type="entry name" value="CALRETICULIN AND CALNEXIN"/>
    <property type="match status" value="1"/>
</dbReference>
<keyword evidence="7 9" id="KW-0143">Chaperone</keyword>
<sequence>MRTSRHAIWIILVILFLINVCLRCSWVGVGARLAAAASIDDDADATQTRAGAATADASPEPTATIDPTARGGTYVVQTPVTLGGDKLQVLVAETFQDEESTVFERWVRSTADEYTGVWAVGGGKRAALVGDKALIVTRKALKYGIAQKTDSFDLNAKPFVVQYEVRHEDGHTCSGAYLKLLTKPFGTDVALEKLSNSEPYSIMFGPDKCGETNKVHFIFQSVDPKSGKKVEHHLRNAPTMPHAIGSTHLYTLMVDPATETYKVLVDNELKRSGSLREDFDPPVEPPKEIDDPKDKKPSDWVDEKMIPDPAATKPADWDENAPRQIPDPKSTKPPGWLDDEPKLVPDSDAVKPAAWDDEEDGEWKPPMIPNPKCANAPGCGEWKPSMIPNPAYRGKWKAPLIPNPAYKGPWKPRKIANPDYYRVDKVQFLPITAVGIEIWTMDQGIAFDNILLLSGTNALQAAEDFAVQTWVKKAKVEKELEQARKPLGKDERNELGPLRTKLLDVVESALGYIELLVDAIDQGLARVGLQEPVHKTIELFQRQPMLLAALLPPLIVSIMLVVTNMMGRKGLSRASAAQRADALRKKDDEPEGEDRAAGAKSSRMRASNAANRIPTESQKESLADDDSDEVMDEDADEDSGISAAAAAATGGALRRRTSRARKADE</sequence>
<organism evidence="11 12">
    <name type="scientific">Cyanidiococcus yangmingshanensis</name>
    <dbReference type="NCBI Taxonomy" id="2690220"/>
    <lineage>
        <taxon>Eukaryota</taxon>
        <taxon>Rhodophyta</taxon>
        <taxon>Bangiophyceae</taxon>
        <taxon>Cyanidiales</taxon>
        <taxon>Cyanidiaceae</taxon>
        <taxon>Cyanidiococcus</taxon>
    </lineage>
</organism>
<feature type="compositionally biased region" description="Basic and acidic residues" evidence="10">
    <location>
        <begin position="273"/>
        <end position="306"/>
    </location>
</feature>
<evidence type="ECO:0000256" key="2">
    <source>
        <dbReference type="ARBA" id="ARBA00010983"/>
    </source>
</evidence>
<dbReference type="PRINTS" id="PR00626">
    <property type="entry name" value="CALRETICULIN"/>
</dbReference>
<feature type="region of interest" description="Disordered" evidence="10">
    <location>
        <begin position="273"/>
        <end position="372"/>
    </location>
</feature>
<feature type="signal peptide" evidence="9">
    <location>
        <begin position="1"/>
        <end position="23"/>
    </location>
</feature>
<evidence type="ECO:0000256" key="10">
    <source>
        <dbReference type="SAM" id="MobiDB-lite"/>
    </source>
</evidence>
<dbReference type="GO" id="GO:0005509">
    <property type="term" value="F:calcium ion binding"/>
    <property type="evidence" value="ECO:0007669"/>
    <property type="project" value="InterPro"/>
</dbReference>
<feature type="compositionally biased region" description="Polar residues" evidence="10">
    <location>
        <begin position="604"/>
        <end position="616"/>
    </location>
</feature>
<keyword evidence="8" id="KW-1015">Disulfide bond</keyword>
<dbReference type="GO" id="GO:0051082">
    <property type="term" value="F:unfolded protein binding"/>
    <property type="evidence" value="ECO:0007669"/>
    <property type="project" value="InterPro"/>
</dbReference>
<dbReference type="GO" id="GO:0036503">
    <property type="term" value="P:ERAD pathway"/>
    <property type="evidence" value="ECO:0007669"/>
    <property type="project" value="TreeGrafter"/>
</dbReference>
<evidence type="ECO:0000256" key="3">
    <source>
        <dbReference type="ARBA" id="ARBA00022692"/>
    </source>
</evidence>
<feature type="region of interest" description="Disordered" evidence="10">
    <location>
        <begin position="581"/>
        <end position="665"/>
    </location>
</feature>
<keyword evidence="3 9" id="KW-0812">Transmembrane</keyword>
<dbReference type="SUPFAM" id="SSF63887">
    <property type="entry name" value="P-domain of calnexin/calreticulin"/>
    <property type="match status" value="1"/>
</dbReference>
<feature type="compositionally biased region" description="Basic residues" evidence="10">
    <location>
        <begin position="653"/>
        <end position="665"/>
    </location>
</feature>
<dbReference type="GO" id="GO:0006457">
    <property type="term" value="P:protein folding"/>
    <property type="evidence" value="ECO:0007669"/>
    <property type="project" value="InterPro"/>
</dbReference>
<evidence type="ECO:0000256" key="5">
    <source>
        <dbReference type="ARBA" id="ARBA00022989"/>
    </source>
</evidence>
<dbReference type="InterPro" id="IPR009033">
    <property type="entry name" value="Calreticulin/calnexin_P_dom_sf"/>
</dbReference>
<evidence type="ECO:0000256" key="9">
    <source>
        <dbReference type="RuleBase" id="RU362126"/>
    </source>
</evidence>
<dbReference type="Pfam" id="PF00262">
    <property type="entry name" value="Calreticulin"/>
    <property type="match status" value="1"/>
</dbReference>
<dbReference type="EMBL" id="VWRR01000011">
    <property type="protein sequence ID" value="KAF6002245.1"/>
    <property type="molecule type" value="Genomic_DNA"/>
</dbReference>
<evidence type="ECO:0000256" key="8">
    <source>
        <dbReference type="PIRSR" id="PIRSR601580-3"/>
    </source>
</evidence>
<evidence type="ECO:0000256" key="4">
    <source>
        <dbReference type="ARBA" id="ARBA00022824"/>
    </source>
</evidence>
<keyword evidence="5 9" id="KW-1133">Transmembrane helix</keyword>
<dbReference type="InterPro" id="IPR013320">
    <property type="entry name" value="ConA-like_dom_sf"/>
</dbReference>
<dbReference type="Proteomes" id="UP000530660">
    <property type="component" value="Unassembled WGS sequence"/>
</dbReference>
<feature type="compositionally biased region" description="Basic and acidic residues" evidence="10">
    <location>
        <begin position="339"/>
        <end position="349"/>
    </location>
</feature>
<protein>
    <recommendedName>
        <fullName evidence="13">Calnexin</fullName>
    </recommendedName>
</protein>
<dbReference type="FunFam" id="2.10.250.10:FF:000001">
    <property type="entry name" value="Calnexin homolog"/>
    <property type="match status" value="1"/>
</dbReference>
<keyword evidence="4 9" id="KW-0256">Endoplasmic reticulum</keyword>
<name>A0A7J7IGL2_9RHOD</name>
<feature type="compositionally biased region" description="Acidic residues" evidence="10">
    <location>
        <begin position="623"/>
        <end position="639"/>
    </location>
</feature>
<evidence type="ECO:0000256" key="1">
    <source>
        <dbReference type="ARBA" id="ARBA00004389"/>
    </source>
</evidence>
<evidence type="ECO:0000313" key="11">
    <source>
        <dbReference type="EMBL" id="KAF6002245.1"/>
    </source>
</evidence>
<comment type="subcellular location">
    <subcellularLocation>
        <location evidence="1">Endoplasmic reticulum membrane</location>
        <topology evidence="1">Single-pass membrane protein</topology>
    </subcellularLocation>
</comment>
<dbReference type="GO" id="GO:0005789">
    <property type="term" value="C:endoplasmic reticulum membrane"/>
    <property type="evidence" value="ECO:0007669"/>
    <property type="project" value="UniProtKB-SubCell"/>
</dbReference>
<evidence type="ECO:0000256" key="6">
    <source>
        <dbReference type="ARBA" id="ARBA00023136"/>
    </source>
</evidence>
<dbReference type="Gene3D" id="2.60.120.200">
    <property type="match status" value="1"/>
</dbReference>
<feature type="transmembrane region" description="Helical" evidence="9">
    <location>
        <begin position="545"/>
        <end position="563"/>
    </location>
</feature>